<reference evidence="2" key="1">
    <citation type="submission" date="2022-11" db="UniProtKB">
        <authorList>
            <consortium name="WormBaseParasite"/>
        </authorList>
    </citation>
    <scope>IDENTIFICATION</scope>
</reference>
<dbReference type="Pfam" id="PF00687">
    <property type="entry name" value="Ribosomal_L1"/>
    <property type="match status" value="1"/>
</dbReference>
<dbReference type="InterPro" id="IPR023674">
    <property type="entry name" value="Ribosomal_uL1-like"/>
</dbReference>
<keyword evidence="1" id="KW-1185">Reference proteome</keyword>
<name>A0A915D299_9BILA</name>
<evidence type="ECO:0000313" key="1">
    <source>
        <dbReference type="Proteomes" id="UP000887574"/>
    </source>
</evidence>
<dbReference type="Gene3D" id="3.30.190.20">
    <property type="match status" value="1"/>
</dbReference>
<evidence type="ECO:0000313" key="2">
    <source>
        <dbReference type="WBParaSite" id="jg14793"/>
    </source>
</evidence>
<dbReference type="Proteomes" id="UP000887574">
    <property type="component" value="Unplaced"/>
</dbReference>
<protein>
    <submittedName>
        <fullName evidence="2">Uncharacterized protein</fullName>
    </submittedName>
</protein>
<dbReference type="InterPro" id="IPR028364">
    <property type="entry name" value="Ribosomal_uL1/biogenesis"/>
</dbReference>
<dbReference type="Gene3D" id="3.40.50.790">
    <property type="match status" value="1"/>
</dbReference>
<dbReference type="InterPro" id="IPR016095">
    <property type="entry name" value="Ribosomal_uL1_3-a/b-sand"/>
</dbReference>
<proteinExistence type="predicted"/>
<dbReference type="AlphaFoldDB" id="A0A915D299"/>
<sequence>MDTKKKVVNQGKLAIDSGVYVQIKYKKAALERAPVHRRFVNPSNTTICLILPDLDRSDEAKKDHDVDKQAREWSEILREKHGLNKSDVAKIFTYNELTREYSNSAEKGKLANMYDIFLVDSALQTKVFNYLGANFRKPGKMPLPIHAHSHKLGEEIQRAYSLVSLNLHNLKDSVTVRFGNLGQKASYLVENLGVTIQKVLDYCPGGETNIRSCYIQTMNPRASLPIFVDFGSANDVHLALPRKRQYEEVLDECSTLPDGLAVKVRTDGQVTVVDEKRRRKSFFPA</sequence>
<organism evidence="1 2">
    <name type="scientific">Ditylenchus dipsaci</name>
    <dbReference type="NCBI Taxonomy" id="166011"/>
    <lineage>
        <taxon>Eukaryota</taxon>
        <taxon>Metazoa</taxon>
        <taxon>Ecdysozoa</taxon>
        <taxon>Nematoda</taxon>
        <taxon>Chromadorea</taxon>
        <taxon>Rhabditida</taxon>
        <taxon>Tylenchina</taxon>
        <taxon>Tylenchomorpha</taxon>
        <taxon>Sphaerularioidea</taxon>
        <taxon>Anguinidae</taxon>
        <taxon>Anguininae</taxon>
        <taxon>Ditylenchus</taxon>
    </lineage>
</organism>
<dbReference type="SUPFAM" id="SSF56808">
    <property type="entry name" value="Ribosomal protein L1"/>
    <property type="match status" value="1"/>
</dbReference>
<dbReference type="WBParaSite" id="jg14793">
    <property type="protein sequence ID" value="jg14793"/>
    <property type="gene ID" value="jg14793"/>
</dbReference>
<accession>A0A915D299</accession>